<dbReference type="Gene3D" id="2.40.10.10">
    <property type="entry name" value="Trypsin-like serine proteases"/>
    <property type="match status" value="2"/>
</dbReference>
<dbReference type="SMART" id="SM00020">
    <property type="entry name" value="Tryp_SPc"/>
    <property type="match status" value="1"/>
</dbReference>
<dbReference type="GO" id="GO:0004252">
    <property type="term" value="F:serine-type endopeptidase activity"/>
    <property type="evidence" value="ECO:0007669"/>
    <property type="project" value="Ensembl"/>
</dbReference>
<proteinExistence type="predicted"/>
<dbReference type="InterPro" id="IPR043504">
    <property type="entry name" value="Peptidase_S1_PA_chymotrypsin"/>
</dbReference>
<dbReference type="PROSITE" id="PS50240">
    <property type="entry name" value="TRYPSIN_DOM"/>
    <property type="match status" value="1"/>
</dbReference>
<dbReference type="Ensembl" id="ENSBIXT00000018215.1">
    <property type="protein sequence ID" value="ENSBIXP00000032736.1"/>
    <property type="gene ID" value="ENSBIXG00000002219.1"/>
</dbReference>
<feature type="chain" id="PRO_5044610984" evidence="2">
    <location>
        <begin position="19"/>
        <end position="275"/>
    </location>
</feature>
<dbReference type="InterPro" id="IPR001254">
    <property type="entry name" value="Trypsin_dom"/>
</dbReference>
<keyword evidence="1" id="KW-1015">Disulfide bond</keyword>
<dbReference type="GO" id="GO:0005539">
    <property type="term" value="F:glycosaminoglycan binding"/>
    <property type="evidence" value="ECO:0007669"/>
    <property type="project" value="Ensembl"/>
</dbReference>
<sequence>MTKFSSFFLCFLLAGTYMTPECFNMEIIGGREVSPHSRPFMASLQYGGDHICGGVLIHPQWVLTAAHCHLRFAKSQSSKVVLGAHSLSKNEASKQTFEIKKFIRFPGFALAPKSNDIMLVKLHTAAILNRHVQLLHPRAKNDIKAGTKCQVVGWGATDPEGLSLSDTLREVTVTVISRKTCNSRDYYNHSPVITRTMLCAGDARGQKDSCQVRIPHSNRHCRVLSYSQALSAHRRRGVASTASQLRKGALQSCTAFTVLSHLPLQISHRTCETHS</sequence>
<evidence type="ECO:0000313" key="4">
    <source>
        <dbReference type="Ensembl" id="ENSBIXP00000032736.1"/>
    </source>
</evidence>
<dbReference type="SUPFAM" id="SSF50494">
    <property type="entry name" value="Trypsin-like serine proteases"/>
    <property type="match status" value="1"/>
</dbReference>
<dbReference type="GO" id="GO:0090200">
    <property type="term" value="P:positive regulation of release of cytochrome c from mitochondria"/>
    <property type="evidence" value="ECO:0007669"/>
    <property type="project" value="Ensembl"/>
</dbReference>
<dbReference type="InterPro" id="IPR018114">
    <property type="entry name" value="TRYPSIN_HIS"/>
</dbReference>
<dbReference type="GO" id="GO:0031640">
    <property type="term" value="P:killing of cells of another organism"/>
    <property type="evidence" value="ECO:0007669"/>
    <property type="project" value="Ensembl"/>
</dbReference>
<protein>
    <submittedName>
        <fullName evidence="4">Granzyme K</fullName>
    </submittedName>
</protein>
<dbReference type="GO" id="GO:0106139">
    <property type="term" value="C:symbiont cell surface"/>
    <property type="evidence" value="ECO:0007669"/>
    <property type="project" value="Ensembl"/>
</dbReference>
<dbReference type="GO" id="GO:0002233">
    <property type="term" value="P:leukocyte chemotaxis involved in immune response"/>
    <property type="evidence" value="ECO:0007669"/>
    <property type="project" value="Ensembl"/>
</dbReference>
<evidence type="ECO:0000256" key="1">
    <source>
        <dbReference type="ARBA" id="ARBA00023157"/>
    </source>
</evidence>
<evidence type="ECO:0000313" key="6">
    <source>
        <dbReference type="Proteomes" id="UP000429181"/>
    </source>
</evidence>
<feature type="domain" description="Peptidase S1" evidence="3">
    <location>
        <begin position="27"/>
        <end position="253"/>
    </location>
</feature>
<dbReference type="GO" id="GO:0050729">
    <property type="term" value="P:positive regulation of inflammatory response"/>
    <property type="evidence" value="ECO:0007669"/>
    <property type="project" value="Ensembl"/>
</dbReference>
<dbReference type="GO" id="GO:0008228">
    <property type="term" value="P:opsonization"/>
    <property type="evidence" value="ECO:0007669"/>
    <property type="project" value="Ensembl"/>
</dbReference>
<dbReference type="AlphaFoldDB" id="A0A4W2E1L1"/>
<dbReference type="GO" id="GO:0038187">
    <property type="term" value="F:pattern recognition receptor activity"/>
    <property type="evidence" value="ECO:0007669"/>
    <property type="project" value="Ensembl"/>
</dbReference>
<organism evidence="4 5">
    <name type="scientific">Bos indicus x Bos taurus</name>
    <name type="common">Hybrid cattle</name>
    <dbReference type="NCBI Taxonomy" id="30522"/>
    <lineage>
        <taxon>Eukaryota</taxon>
        <taxon>Metazoa</taxon>
        <taxon>Chordata</taxon>
        <taxon>Craniata</taxon>
        <taxon>Vertebrata</taxon>
        <taxon>Euteleostomi</taxon>
        <taxon>Mammalia</taxon>
        <taxon>Eutheria</taxon>
        <taxon>Laurasiatheria</taxon>
        <taxon>Artiodactyla</taxon>
        <taxon>Ruminantia</taxon>
        <taxon>Pecora</taxon>
        <taxon>Bovidae</taxon>
        <taxon>Bovinae</taxon>
        <taxon>Bos</taxon>
    </lineage>
</organism>
<dbReference type="PRINTS" id="PR00722">
    <property type="entry name" value="CHYMOTRYPSIN"/>
</dbReference>
<dbReference type="FunFam" id="2.40.10.10:FF:000005">
    <property type="entry name" value="Serine protease 37"/>
    <property type="match status" value="1"/>
</dbReference>
<keyword evidence="5" id="KW-1185">Reference proteome</keyword>
<dbReference type="GeneTree" id="ENSGT00940000161886"/>
<dbReference type="GO" id="GO:0005615">
    <property type="term" value="C:extracellular space"/>
    <property type="evidence" value="ECO:0007669"/>
    <property type="project" value="Ensembl"/>
</dbReference>
<dbReference type="GO" id="GO:0160257">
    <property type="term" value="P:complement activation, GZMK pathway"/>
    <property type="evidence" value="ECO:0007669"/>
    <property type="project" value="Ensembl"/>
</dbReference>
<dbReference type="GO" id="GO:0031638">
    <property type="term" value="P:zymogen activation"/>
    <property type="evidence" value="ECO:0007669"/>
    <property type="project" value="Ensembl"/>
</dbReference>
<evidence type="ECO:0000313" key="5">
    <source>
        <dbReference type="Proteomes" id="UP000314981"/>
    </source>
</evidence>
<dbReference type="STRING" id="30522.A0A4W2E1L1"/>
<dbReference type="PANTHER" id="PTHR24271">
    <property type="entry name" value="KALLIKREIN-RELATED"/>
    <property type="match status" value="1"/>
</dbReference>
<reference evidence="4" key="2">
    <citation type="submission" date="2025-05" db="UniProtKB">
        <authorList>
            <consortium name="Ensembl"/>
        </authorList>
    </citation>
    <scope>IDENTIFICATION</scope>
</reference>
<dbReference type="GO" id="GO:0001905">
    <property type="term" value="P:activation of membrane attack complex"/>
    <property type="evidence" value="ECO:0007669"/>
    <property type="project" value="Ensembl"/>
</dbReference>
<dbReference type="InterPro" id="IPR001314">
    <property type="entry name" value="Peptidase_S1A"/>
</dbReference>
<reference evidence="5 6" key="1">
    <citation type="submission" date="2018-11" db="EMBL/GenBank/DDBJ databases">
        <title>Haplotype-resolved cattle genomes.</title>
        <authorList>
            <person name="Low W.Y."/>
            <person name="Tearle R."/>
            <person name="Bickhart D.M."/>
            <person name="Rosen B.D."/>
            <person name="Koren S."/>
            <person name="Rhie A."/>
            <person name="Hiendleder S."/>
            <person name="Phillippy A.M."/>
            <person name="Smith T.P.L."/>
            <person name="Williams J.L."/>
        </authorList>
    </citation>
    <scope>NUCLEOTIDE SEQUENCE [LARGE SCALE GENOMIC DNA]</scope>
</reference>
<dbReference type="CDD" id="cd00190">
    <property type="entry name" value="Tryp_SPc"/>
    <property type="match status" value="1"/>
</dbReference>
<dbReference type="PROSITE" id="PS00134">
    <property type="entry name" value="TRYPSIN_HIS"/>
    <property type="match status" value="1"/>
</dbReference>
<name>A0A4W2E1L1_BOBOX</name>
<gene>
    <name evidence="4" type="primary">GZMK</name>
</gene>
<dbReference type="PANTHER" id="PTHR24271:SF52">
    <property type="entry name" value="GRANZYME K"/>
    <property type="match status" value="1"/>
</dbReference>
<evidence type="ECO:0000256" key="2">
    <source>
        <dbReference type="SAM" id="SignalP"/>
    </source>
</evidence>
<dbReference type="Proteomes" id="UP000429181">
    <property type="component" value="Chromosome 20"/>
</dbReference>
<keyword evidence="2" id="KW-0732">Signal</keyword>
<dbReference type="Pfam" id="PF00089">
    <property type="entry name" value="Trypsin"/>
    <property type="match status" value="1"/>
</dbReference>
<dbReference type="Proteomes" id="UP000314981">
    <property type="component" value="Chromosome 20"/>
</dbReference>
<feature type="signal peptide" evidence="2">
    <location>
        <begin position="1"/>
        <end position="18"/>
    </location>
</feature>
<accession>A0A4W2E1L1</accession>
<dbReference type="InterPro" id="IPR009003">
    <property type="entry name" value="Peptidase_S1_PA"/>
</dbReference>
<evidence type="ECO:0000259" key="3">
    <source>
        <dbReference type="PROSITE" id="PS50240"/>
    </source>
</evidence>
<dbReference type="Ensembl" id="ENSBIXT00005005141.1">
    <property type="protein sequence ID" value="ENSBIXP00005006050.1"/>
    <property type="gene ID" value="ENSBIXG00005011605.1"/>
</dbReference>